<evidence type="ECO:0000256" key="8">
    <source>
        <dbReference type="RuleBase" id="RU363041"/>
    </source>
</evidence>
<evidence type="ECO:0000256" key="4">
    <source>
        <dbReference type="ARBA" id="ARBA00022475"/>
    </source>
</evidence>
<dbReference type="GO" id="GO:0005886">
    <property type="term" value="C:plasma membrane"/>
    <property type="evidence" value="ECO:0007669"/>
    <property type="project" value="UniProtKB-SubCell"/>
</dbReference>
<organism evidence="9 10">
    <name type="scientific">Lactobacillus kalixensis DSM 16043</name>
    <dbReference type="NCBI Taxonomy" id="1423763"/>
    <lineage>
        <taxon>Bacteria</taxon>
        <taxon>Bacillati</taxon>
        <taxon>Bacillota</taxon>
        <taxon>Bacilli</taxon>
        <taxon>Lactobacillales</taxon>
        <taxon>Lactobacillaceae</taxon>
        <taxon>Lactobacillus</taxon>
    </lineage>
</organism>
<reference evidence="9 10" key="1">
    <citation type="journal article" date="2015" name="Genome Announc.">
        <title>Expanding the biotechnology potential of lactobacilli through comparative genomics of 213 strains and associated genera.</title>
        <authorList>
            <person name="Sun Z."/>
            <person name="Harris H.M."/>
            <person name="McCann A."/>
            <person name="Guo C."/>
            <person name="Argimon S."/>
            <person name="Zhang W."/>
            <person name="Yang X."/>
            <person name="Jeffery I.B."/>
            <person name="Cooney J.C."/>
            <person name="Kagawa T.F."/>
            <person name="Liu W."/>
            <person name="Song Y."/>
            <person name="Salvetti E."/>
            <person name="Wrobel A."/>
            <person name="Rasinkangas P."/>
            <person name="Parkhill J."/>
            <person name="Rea M.C."/>
            <person name="O'Sullivan O."/>
            <person name="Ritari J."/>
            <person name="Douillard F.P."/>
            <person name="Paul Ross R."/>
            <person name="Yang R."/>
            <person name="Briner A.E."/>
            <person name="Felis G.E."/>
            <person name="de Vos W.M."/>
            <person name="Barrangou R."/>
            <person name="Klaenhammer T.R."/>
            <person name="Caufield P.W."/>
            <person name="Cui Y."/>
            <person name="Zhang H."/>
            <person name="O'Toole P.W."/>
        </authorList>
    </citation>
    <scope>NUCLEOTIDE SEQUENCE [LARGE SCALE GENOMIC DNA]</scope>
    <source>
        <strain evidence="9 10">DSM 16043</strain>
    </source>
</reference>
<evidence type="ECO:0000313" key="9">
    <source>
        <dbReference type="EMBL" id="KRL91181.1"/>
    </source>
</evidence>
<dbReference type="PANTHER" id="PTHR30269:SF0">
    <property type="entry name" value="MEMBRANE TRANSPORTER PROTEIN YFCA-RELATED"/>
    <property type="match status" value="1"/>
</dbReference>
<evidence type="ECO:0000256" key="6">
    <source>
        <dbReference type="ARBA" id="ARBA00022989"/>
    </source>
</evidence>
<evidence type="ECO:0000313" key="10">
    <source>
        <dbReference type="Proteomes" id="UP000051036"/>
    </source>
</evidence>
<feature type="transmembrane region" description="Helical" evidence="8">
    <location>
        <begin position="7"/>
        <end position="27"/>
    </location>
</feature>
<feature type="transmembrane region" description="Helical" evidence="8">
    <location>
        <begin position="104"/>
        <end position="125"/>
    </location>
</feature>
<gene>
    <name evidence="9" type="ORF">FC46_GL001012</name>
</gene>
<dbReference type="AlphaFoldDB" id="A0A0R1UCQ8"/>
<dbReference type="InterPro" id="IPR052017">
    <property type="entry name" value="TSUP"/>
</dbReference>
<evidence type="ECO:0000256" key="5">
    <source>
        <dbReference type="ARBA" id="ARBA00022692"/>
    </source>
</evidence>
<comment type="similarity">
    <text evidence="2 8">Belongs to the 4-toluene sulfonate uptake permease (TSUP) (TC 2.A.102) family.</text>
</comment>
<name>A0A0R1UCQ8_9LACO</name>
<evidence type="ECO:0000256" key="1">
    <source>
        <dbReference type="ARBA" id="ARBA00004651"/>
    </source>
</evidence>
<evidence type="ECO:0000256" key="2">
    <source>
        <dbReference type="ARBA" id="ARBA00009142"/>
    </source>
</evidence>
<dbReference type="Pfam" id="PF01925">
    <property type="entry name" value="TauE"/>
    <property type="match status" value="1"/>
</dbReference>
<dbReference type="RefSeq" id="WP_057797276.1">
    <property type="nucleotide sequence ID" value="NZ_AZFM01000003.1"/>
</dbReference>
<protein>
    <recommendedName>
        <fullName evidence="8">Probable membrane transporter protein</fullName>
    </recommendedName>
</protein>
<proteinExistence type="inferred from homology"/>
<dbReference type="PATRIC" id="fig|1423763.3.peg.1028"/>
<feature type="transmembrane region" description="Helical" evidence="8">
    <location>
        <begin position="137"/>
        <end position="169"/>
    </location>
</feature>
<dbReference type="EMBL" id="AZFM01000003">
    <property type="protein sequence ID" value="KRL91181.1"/>
    <property type="molecule type" value="Genomic_DNA"/>
</dbReference>
<comment type="caution">
    <text evidence="9">The sequence shown here is derived from an EMBL/GenBank/DDBJ whole genome shotgun (WGS) entry which is preliminary data.</text>
</comment>
<feature type="transmembrane region" description="Helical" evidence="8">
    <location>
        <begin position="78"/>
        <end position="98"/>
    </location>
</feature>
<dbReference type="PANTHER" id="PTHR30269">
    <property type="entry name" value="TRANSMEMBRANE PROTEIN YFCA"/>
    <property type="match status" value="1"/>
</dbReference>
<accession>A0A0R1UCQ8</accession>
<feature type="transmembrane region" description="Helical" evidence="8">
    <location>
        <begin position="189"/>
        <end position="219"/>
    </location>
</feature>
<keyword evidence="10" id="KW-1185">Reference proteome</keyword>
<comment type="subcellular location">
    <subcellularLocation>
        <location evidence="1 8">Cell membrane</location>
        <topology evidence="1 8">Multi-pass membrane protein</topology>
    </subcellularLocation>
</comment>
<dbReference type="Proteomes" id="UP000051036">
    <property type="component" value="Unassembled WGS sequence"/>
</dbReference>
<keyword evidence="3" id="KW-0813">Transport</keyword>
<dbReference type="InterPro" id="IPR002781">
    <property type="entry name" value="TM_pro_TauE-like"/>
</dbReference>
<dbReference type="OrthoDB" id="2329556at2"/>
<dbReference type="STRING" id="1423763.FC46_GL001012"/>
<sequence>MGTVGTFIFLLIAGVLSGVVSAVASMASLVSYPALLIAGASPVSANITNTASLIFTGIGSAVSSLQDMKGHWREMWKYGIFILGGALCGSLLLLAFPGSVFEKLVPFFVIFSGGMLFLSGSKRFFHMDEEHSQLKISAAYIGMFFAGIYTGYFGAAAGVLNLIFLTYVSECNFVTINAMKNILGSLGNLVALVVFIFGAKINWMMVLPLAIGLFIGGFLGQKSIKYMSPAAVRLITAILSLVLAGYLFYSAYIA</sequence>
<feature type="transmembrane region" description="Helical" evidence="8">
    <location>
        <begin position="231"/>
        <end position="252"/>
    </location>
</feature>
<keyword evidence="4 8" id="KW-1003">Cell membrane</keyword>
<evidence type="ECO:0000256" key="3">
    <source>
        <dbReference type="ARBA" id="ARBA00022448"/>
    </source>
</evidence>
<keyword evidence="6 8" id="KW-1133">Transmembrane helix</keyword>
<feature type="transmembrane region" description="Helical" evidence="8">
    <location>
        <begin position="47"/>
        <end position="66"/>
    </location>
</feature>
<keyword evidence="7 8" id="KW-0472">Membrane</keyword>
<evidence type="ECO:0000256" key="7">
    <source>
        <dbReference type="ARBA" id="ARBA00023136"/>
    </source>
</evidence>
<keyword evidence="5 8" id="KW-0812">Transmembrane</keyword>